<dbReference type="InterPro" id="IPR011004">
    <property type="entry name" value="Trimer_LpxA-like_sf"/>
</dbReference>
<evidence type="ECO:0000313" key="3">
    <source>
        <dbReference type="EMBL" id="ETR65896.1"/>
    </source>
</evidence>
<protein>
    <submittedName>
        <fullName evidence="3">Acetyltransferase</fullName>
    </submittedName>
</protein>
<evidence type="ECO:0000313" key="4">
    <source>
        <dbReference type="Proteomes" id="UP000189670"/>
    </source>
</evidence>
<accession>A0A1V1NTT3</accession>
<gene>
    <name evidence="3" type="ORF">OMM_13550</name>
</gene>
<proteinExistence type="inferred from homology"/>
<dbReference type="PANTHER" id="PTHR23416">
    <property type="entry name" value="SIALIC ACID SYNTHASE-RELATED"/>
    <property type="match status" value="1"/>
</dbReference>
<evidence type="ECO:0000256" key="2">
    <source>
        <dbReference type="ARBA" id="ARBA00022679"/>
    </source>
</evidence>
<dbReference type="Proteomes" id="UP000189670">
    <property type="component" value="Unassembled WGS sequence"/>
</dbReference>
<comment type="similarity">
    <text evidence="1">Belongs to the transferase hexapeptide repeat family.</text>
</comment>
<name>A0A1V1NTT3_9BACT</name>
<dbReference type="PANTHER" id="PTHR23416:SF23">
    <property type="entry name" value="ACETYLTRANSFERASE C18B11.09C-RELATED"/>
    <property type="match status" value="1"/>
</dbReference>
<keyword evidence="2 3" id="KW-0808">Transferase</keyword>
<dbReference type="SUPFAM" id="SSF51161">
    <property type="entry name" value="Trimeric LpxA-like enzymes"/>
    <property type="match status" value="1"/>
</dbReference>
<reference evidence="4" key="1">
    <citation type="submission" date="2012-11" db="EMBL/GenBank/DDBJ databases">
        <authorList>
            <person name="Lucero-Rivera Y.E."/>
            <person name="Tovar-Ramirez D."/>
        </authorList>
    </citation>
    <scope>NUCLEOTIDE SEQUENCE [LARGE SCALE GENOMIC DNA]</scope>
    <source>
        <strain evidence="4">Araruama</strain>
    </source>
</reference>
<dbReference type="EMBL" id="ATBP01002403">
    <property type="protein sequence ID" value="ETR65896.1"/>
    <property type="molecule type" value="Genomic_DNA"/>
</dbReference>
<evidence type="ECO:0000256" key="1">
    <source>
        <dbReference type="ARBA" id="ARBA00007274"/>
    </source>
</evidence>
<organism evidence="3 4">
    <name type="scientific">Candidatus Magnetoglobus multicellularis str. Araruama</name>
    <dbReference type="NCBI Taxonomy" id="890399"/>
    <lineage>
        <taxon>Bacteria</taxon>
        <taxon>Pseudomonadati</taxon>
        <taxon>Thermodesulfobacteriota</taxon>
        <taxon>Desulfobacteria</taxon>
        <taxon>Desulfobacterales</taxon>
        <taxon>Desulfobacteraceae</taxon>
        <taxon>Candidatus Magnetoglobus</taxon>
    </lineage>
</organism>
<comment type="caution">
    <text evidence="3">The sequence shown here is derived from an EMBL/GenBank/DDBJ whole genome shotgun (WGS) entry which is preliminary data.</text>
</comment>
<dbReference type="InterPro" id="IPR051159">
    <property type="entry name" value="Hexapeptide_acetyltransf"/>
</dbReference>
<dbReference type="AlphaFoldDB" id="A0A1V1NTT3"/>
<sequence>MRDAILKTIASRIGGNKELTIETCFVPDANRTLQLGTKKATLTEFNTSHLEDPDDLCGILSPMLCNMGYPCAIQQPFYADLLANIYLGNNVVIKSNVVILDIGKVYIGDNTIISQGVLICAVGHKAHPAHRIALDYARSIHIGPDCQIGENSIIAMGTIIERGVKVLPGSFVSGHIQEGSVIGGIPAQEIRSYKQHAYKSDYNDTINAIIAHCKNSREFELGPYNEGGIDICDFSLIKISQKFI</sequence>
<dbReference type="Gene3D" id="2.160.10.10">
    <property type="entry name" value="Hexapeptide repeat proteins"/>
    <property type="match status" value="1"/>
</dbReference>
<dbReference type="GO" id="GO:0008374">
    <property type="term" value="F:O-acyltransferase activity"/>
    <property type="evidence" value="ECO:0007669"/>
    <property type="project" value="TreeGrafter"/>
</dbReference>